<dbReference type="InterPro" id="IPR012337">
    <property type="entry name" value="RNaseH-like_sf"/>
</dbReference>
<evidence type="ECO:0000259" key="4">
    <source>
        <dbReference type="SMART" id="SM00479"/>
    </source>
</evidence>
<keyword evidence="2" id="KW-0378">Hydrolase</keyword>
<reference evidence="5 6" key="1">
    <citation type="journal article" date="2021" name="Sci. Rep.">
        <title>The distribution of antibiotic resistance genes in chicken gut microbiota commensals.</title>
        <authorList>
            <person name="Juricova H."/>
            <person name="Matiasovicova J."/>
            <person name="Kubasova T."/>
            <person name="Cejkova D."/>
            <person name="Rychlik I."/>
        </authorList>
    </citation>
    <scope>NUCLEOTIDE SEQUENCE [LARGE SCALE GENOMIC DNA]</scope>
    <source>
        <strain evidence="5 6">An431b</strain>
    </source>
</reference>
<dbReference type="Pfam" id="PF00929">
    <property type="entry name" value="RNase_T"/>
    <property type="match status" value="1"/>
</dbReference>
<dbReference type="EMBL" id="JACSNV010000008">
    <property type="protein sequence ID" value="MBM6877939.1"/>
    <property type="molecule type" value="Genomic_DNA"/>
</dbReference>
<dbReference type="InterPro" id="IPR013520">
    <property type="entry name" value="Ribonucl_H"/>
</dbReference>
<dbReference type="PANTHER" id="PTHR23044:SF61">
    <property type="entry name" value="3'-5' EXORIBONUCLEASE 1-RELATED"/>
    <property type="match status" value="1"/>
</dbReference>
<dbReference type="GO" id="GO:0004527">
    <property type="term" value="F:exonuclease activity"/>
    <property type="evidence" value="ECO:0007669"/>
    <property type="project" value="UniProtKB-KW"/>
</dbReference>
<keyword evidence="3 5" id="KW-0269">Exonuclease</keyword>
<dbReference type="SMART" id="SM00479">
    <property type="entry name" value="EXOIII"/>
    <property type="match status" value="1"/>
</dbReference>
<dbReference type="CDD" id="cd06133">
    <property type="entry name" value="ERI-1_3'hExo_like"/>
    <property type="match status" value="1"/>
</dbReference>
<evidence type="ECO:0000256" key="2">
    <source>
        <dbReference type="ARBA" id="ARBA00022801"/>
    </source>
</evidence>
<dbReference type="PANTHER" id="PTHR23044">
    <property type="entry name" value="3'-5' EXONUCLEASE ERI1-RELATED"/>
    <property type="match status" value="1"/>
</dbReference>
<evidence type="ECO:0000313" key="6">
    <source>
        <dbReference type="Proteomes" id="UP000729290"/>
    </source>
</evidence>
<gene>
    <name evidence="5" type="ORF">H9X83_07165</name>
</gene>
<dbReference type="Proteomes" id="UP000729290">
    <property type="component" value="Unassembled WGS sequence"/>
</dbReference>
<feature type="domain" description="Exonuclease" evidence="4">
    <location>
        <begin position="2"/>
        <end position="189"/>
    </location>
</feature>
<organism evidence="5 6">
    <name type="scientific">Anaerotignum lactatifermentans</name>
    <dbReference type="NCBI Taxonomy" id="160404"/>
    <lineage>
        <taxon>Bacteria</taxon>
        <taxon>Bacillati</taxon>
        <taxon>Bacillota</taxon>
        <taxon>Clostridia</taxon>
        <taxon>Lachnospirales</taxon>
        <taxon>Anaerotignaceae</taxon>
        <taxon>Anaerotignum</taxon>
    </lineage>
</organism>
<accession>A0ABS2GBR9</accession>
<protein>
    <submittedName>
        <fullName evidence="5">Exonuclease domain-containing protein</fullName>
    </submittedName>
</protein>
<keyword evidence="1" id="KW-0540">Nuclease</keyword>
<name>A0ABS2GBR9_9FIRM</name>
<dbReference type="Gene3D" id="3.30.420.10">
    <property type="entry name" value="Ribonuclease H-like superfamily/Ribonuclease H"/>
    <property type="match status" value="1"/>
</dbReference>
<evidence type="ECO:0000313" key="5">
    <source>
        <dbReference type="EMBL" id="MBM6877939.1"/>
    </source>
</evidence>
<sequence length="259" mass="29856">MQYIILDLEFNQSFPFKTGKKTEPVAECPFEIIQIGAVKLDESYTPVGEFNVMIKPTIYPRIHPFVERITGIKESDLKDKGTFAQAYQDFLDFIGKEDAVLCTWGPDDIKSLFRNILYYHLDSDALTDQYLNIQPFASKYLNHEAGRSIGLKNAVSELGIEMNIPFHDALCDARYTAEIFRIVHPETVVPEIFQPLVMLAKKPKRVRTDKKALFQHFMAELNRELTESEKKLIRSAYTLGRNHTYDMMPPQKKKAEGKK</sequence>
<evidence type="ECO:0000256" key="1">
    <source>
        <dbReference type="ARBA" id="ARBA00022722"/>
    </source>
</evidence>
<comment type="caution">
    <text evidence="5">The sequence shown here is derived from an EMBL/GenBank/DDBJ whole genome shotgun (WGS) entry which is preliminary data.</text>
</comment>
<evidence type="ECO:0000256" key="3">
    <source>
        <dbReference type="ARBA" id="ARBA00022839"/>
    </source>
</evidence>
<keyword evidence="6" id="KW-1185">Reference proteome</keyword>
<proteinExistence type="predicted"/>
<dbReference type="InterPro" id="IPR047201">
    <property type="entry name" value="ERI-1_3'hExo-like"/>
</dbReference>
<dbReference type="InterPro" id="IPR051274">
    <property type="entry name" value="3-5_Exoribonuclease"/>
</dbReference>
<dbReference type="InterPro" id="IPR036397">
    <property type="entry name" value="RNaseH_sf"/>
</dbReference>
<dbReference type="SUPFAM" id="SSF53098">
    <property type="entry name" value="Ribonuclease H-like"/>
    <property type="match status" value="1"/>
</dbReference>
<dbReference type="RefSeq" id="WP_205132770.1">
    <property type="nucleotide sequence ID" value="NZ_JACSNT010000002.1"/>
</dbReference>